<protein>
    <recommendedName>
        <fullName evidence="4">Wax synthase domain-containing protein</fullName>
    </recommendedName>
</protein>
<keyword evidence="1" id="KW-0472">Membrane</keyword>
<dbReference type="Proteomes" id="UP001224775">
    <property type="component" value="Unassembled WGS sequence"/>
</dbReference>
<accession>A0AAD8Y3Y4</accession>
<keyword evidence="1" id="KW-0812">Transmembrane</keyword>
<reference evidence="2" key="1">
    <citation type="submission" date="2023-06" db="EMBL/GenBank/DDBJ databases">
        <title>Survivors Of The Sea: Transcriptome response of Skeletonema marinoi to long-term dormancy.</title>
        <authorList>
            <person name="Pinder M.I.M."/>
            <person name="Kourtchenko O."/>
            <person name="Robertson E.K."/>
            <person name="Larsson T."/>
            <person name="Maumus F."/>
            <person name="Osuna-Cruz C.M."/>
            <person name="Vancaester E."/>
            <person name="Stenow R."/>
            <person name="Vandepoele K."/>
            <person name="Ploug H."/>
            <person name="Bruchert V."/>
            <person name="Godhe A."/>
            <person name="Topel M."/>
        </authorList>
    </citation>
    <scope>NUCLEOTIDE SEQUENCE</scope>
    <source>
        <strain evidence="2">R05AC</strain>
    </source>
</reference>
<evidence type="ECO:0000313" key="2">
    <source>
        <dbReference type="EMBL" id="KAK1739118.1"/>
    </source>
</evidence>
<evidence type="ECO:0000256" key="1">
    <source>
        <dbReference type="SAM" id="Phobius"/>
    </source>
</evidence>
<keyword evidence="1" id="KW-1133">Transmembrane helix</keyword>
<feature type="non-terminal residue" evidence="2">
    <location>
        <position position="1"/>
    </location>
</feature>
<proteinExistence type="predicted"/>
<comment type="caution">
    <text evidence="2">The sequence shown here is derived from an EMBL/GenBank/DDBJ whole genome shotgun (WGS) entry which is preliminary data.</text>
</comment>
<evidence type="ECO:0008006" key="4">
    <source>
        <dbReference type="Google" id="ProtNLM"/>
    </source>
</evidence>
<feature type="transmembrane region" description="Helical" evidence="1">
    <location>
        <begin position="51"/>
        <end position="69"/>
    </location>
</feature>
<dbReference type="EMBL" id="JATAAI010000019">
    <property type="protein sequence ID" value="KAK1739118.1"/>
    <property type="molecule type" value="Genomic_DNA"/>
</dbReference>
<feature type="transmembrane region" description="Helical" evidence="1">
    <location>
        <begin position="12"/>
        <end position="31"/>
    </location>
</feature>
<gene>
    <name evidence="2" type="ORF">QTG54_010434</name>
</gene>
<sequence>YKPIRKYGSATFASFVVFLASGLIHEFLNYTVSVYHHMEVPADSIYKPSNIRLGSNLAFFVWAFAVSSIERALGGFSSMGISPVRCPSLL</sequence>
<name>A0AAD8Y3Y4_9STRA</name>
<keyword evidence="3" id="KW-1185">Reference proteome</keyword>
<evidence type="ECO:0000313" key="3">
    <source>
        <dbReference type="Proteomes" id="UP001224775"/>
    </source>
</evidence>
<organism evidence="2 3">
    <name type="scientific">Skeletonema marinoi</name>
    <dbReference type="NCBI Taxonomy" id="267567"/>
    <lineage>
        <taxon>Eukaryota</taxon>
        <taxon>Sar</taxon>
        <taxon>Stramenopiles</taxon>
        <taxon>Ochrophyta</taxon>
        <taxon>Bacillariophyta</taxon>
        <taxon>Coscinodiscophyceae</taxon>
        <taxon>Thalassiosirophycidae</taxon>
        <taxon>Thalassiosirales</taxon>
        <taxon>Skeletonemataceae</taxon>
        <taxon>Skeletonema</taxon>
        <taxon>Skeletonema marinoi-dohrnii complex</taxon>
    </lineage>
</organism>
<dbReference type="AlphaFoldDB" id="A0AAD8Y3Y4"/>